<feature type="non-terminal residue" evidence="1">
    <location>
        <position position="145"/>
    </location>
</feature>
<proteinExistence type="predicted"/>
<dbReference type="AlphaFoldDB" id="A0A5J9ULC0"/>
<evidence type="ECO:0000313" key="1">
    <source>
        <dbReference type="EMBL" id="TVU24098.1"/>
    </source>
</evidence>
<dbReference type="Gramene" id="TVU24098">
    <property type="protein sequence ID" value="TVU24098"/>
    <property type="gene ID" value="EJB05_26494"/>
</dbReference>
<organism evidence="1 2">
    <name type="scientific">Eragrostis curvula</name>
    <name type="common">weeping love grass</name>
    <dbReference type="NCBI Taxonomy" id="38414"/>
    <lineage>
        <taxon>Eukaryota</taxon>
        <taxon>Viridiplantae</taxon>
        <taxon>Streptophyta</taxon>
        <taxon>Embryophyta</taxon>
        <taxon>Tracheophyta</taxon>
        <taxon>Spermatophyta</taxon>
        <taxon>Magnoliopsida</taxon>
        <taxon>Liliopsida</taxon>
        <taxon>Poales</taxon>
        <taxon>Poaceae</taxon>
        <taxon>PACMAD clade</taxon>
        <taxon>Chloridoideae</taxon>
        <taxon>Eragrostideae</taxon>
        <taxon>Eragrostidinae</taxon>
        <taxon>Eragrostis</taxon>
    </lineage>
</organism>
<name>A0A5J9ULC0_9POAL</name>
<keyword evidence="2" id="KW-1185">Reference proteome</keyword>
<evidence type="ECO:0000313" key="2">
    <source>
        <dbReference type="Proteomes" id="UP000324897"/>
    </source>
</evidence>
<dbReference type="EMBL" id="RWGY01000013">
    <property type="protein sequence ID" value="TVU24098.1"/>
    <property type="molecule type" value="Genomic_DNA"/>
</dbReference>
<reference evidence="1 2" key="1">
    <citation type="journal article" date="2019" name="Sci. Rep.">
        <title>A high-quality genome of Eragrostis curvula grass provides insights into Poaceae evolution and supports new strategies to enhance forage quality.</title>
        <authorList>
            <person name="Carballo J."/>
            <person name="Santos B.A.C.M."/>
            <person name="Zappacosta D."/>
            <person name="Garbus I."/>
            <person name="Selva J.P."/>
            <person name="Gallo C.A."/>
            <person name="Diaz A."/>
            <person name="Albertini E."/>
            <person name="Caccamo M."/>
            <person name="Echenique V."/>
        </authorList>
    </citation>
    <scope>NUCLEOTIDE SEQUENCE [LARGE SCALE GENOMIC DNA]</scope>
    <source>
        <strain evidence="2">cv. Victoria</strain>
        <tissue evidence="1">Leaf</tissue>
    </source>
</reference>
<protein>
    <submittedName>
        <fullName evidence="1">Uncharacterized protein</fullName>
    </submittedName>
</protein>
<gene>
    <name evidence="1" type="ORF">EJB05_26494</name>
</gene>
<comment type="caution">
    <text evidence="1">The sequence shown here is derived from an EMBL/GenBank/DDBJ whole genome shotgun (WGS) entry which is preliminary data.</text>
</comment>
<sequence>MDVATDKAGLNGGHLDRIGLVASPAFGGVAGDRAGVGLAEAAPRAGARRRVAAPCLLSTTQGAGMVAAPSTRQDLGRGCSPSPAAIPLVRPSGRLRTARGLDVWHCGNHCFLPPHICFRFERSPADDSMLDGVLSSYCNDFQVEL</sequence>
<accession>A0A5J9ULC0</accession>
<dbReference type="Proteomes" id="UP000324897">
    <property type="component" value="Chromosome 2"/>
</dbReference>